<dbReference type="Proteomes" id="UP000652074">
    <property type="component" value="Unassembled WGS sequence"/>
</dbReference>
<dbReference type="InterPro" id="IPR014308">
    <property type="entry name" value="Xanthine_DH_XdhC"/>
</dbReference>
<dbReference type="InterPro" id="IPR003777">
    <property type="entry name" value="XdhC_CoxI"/>
</dbReference>
<dbReference type="InterPro" id="IPR027051">
    <property type="entry name" value="XdhC_Rossmann_dom"/>
</dbReference>
<dbReference type="InterPro" id="IPR052698">
    <property type="entry name" value="MoCofactor_Util/Proc"/>
</dbReference>
<evidence type="ECO:0000259" key="1">
    <source>
        <dbReference type="Pfam" id="PF02625"/>
    </source>
</evidence>
<dbReference type="PANTHER" id="PTHR30388:SF6">
    <property type="entry name" value="XANTHINE DEHYDROGENASE SUBUNIT A-RELATED"/>
    <property type="match status" value="1"/>
</dbReference>
<keyword evidence="4" id="KW-1185">Reference proteome</keyword>
<protein>
    <submittedName>
        <fullName evidence="3">Xanthine dehydrogenase accessory protein XdhC</fullName>
    </submittedName>
</protein>
<dbReference type="PANTHER" id="PTHR30388">
    <property type="entry name" value="ALDEHYDE OXIDOREDUCTASE MOLYBDENUM COFACTOR ASSEMBLY PROTEIN"/>
    <property type="match status" value="1"/>
</dbReference>
<organism evidence="3 4">
    <name type="scientific">Aromatoleum petrolei</name>
    <dbReference type="NCBI Taxonomy" id="76116"/>
    <lineage>
        <taxon>Bacteria</taxon>
        <taxon>Pseudomonadati</taxon>
        <taxon>Pseudomonadota</taxon>
        <taxon>Betaproteobacteria</taxon>
        <taxon>Rhodocyclales</taxon>
        <taxon>Rhodocyclaceae</taxon>
        <taxon>Aromatoleum</taxon>
    </lineage>
</organism>
<accession>A0ABX1MWL7</accession>
<feature type="domain" description="XdhC Rossmann" evidence="2">
    <location>
        <begin position="193"/>
        <end position="335"/>
    </location>
</feature>
<sequence length="355" mass="37031">MTTWIDELARLSAEGTRAVLVTVAATRGSTPRAPGARMVVAADACHGTIGGGQLELRAIASARQLIAEGATAPVLVRFPLGASVGQCCGGVVQLAFEPIGAAQRPWIEEGRALAALGRPWGRLVCLGSDARPTRVFGDQDESAPEAVLGAPALAAHARNLFSGSADGALLVTRTPGGGADGMLDVSLPPELQVVLFGAGHVGRALAEVFGRLPLRVRWVDPRADEFPPVVAPNIDVCCTDVPEAEVRAAPADAVFLVLTHSHALDFDLVRAILDRGDYRFCGLIGSLSKRASFENRLRARGYGEHAIARMNCPIGVRGLPGKEPEVIAVSIAAEVLQLRGVSLAARPARRHGAAA</sequence>
<dbReference type="NCBIfam" id="TIGR02964">
    <property type="entry name" value="xanthine_xdhC"/>
    <property type="match status" value="1"/>
</dbReference>
<dbReference type="Pfam" id="PF13478">
    <property type="entry name" value="XdhC_C"/>
    <property type="match status" value="1"/>
</dbReference>
<comment type="caution">
    <text evidence="3">The sequence shown here is derived from an EMBL/GenBank/DDBJ whole genome shotgun (WGS) entry which is preliminary data.</text>
</comment>
<evidence type="ECO:0000313" key="3">
    <source>
        <dbReference type="EMBL" id="NMF90958.1"/>
    </source>
</evidence>
<gene>
    <name evidence="3" type="primary">xdhC</name>
    <name evidence="3" type="ORF">GPA26_21065</name>
</gene>
<evidence type="ECO:0000259" key="2">
    <source>
        <dbReference type="Pfam" id="PF13478"/>
    </source>
</evidence>
<proteinExistence type="predicted"/>
<dbReference type="RefSeq" id="WP_169208287.1">
    <property type="nucleotide sequence ID" value="NZ_CP059560.1"/>
</dbReference>
<reference evidence="3 4" key="1">
    <citation type="submission" date="2019-12" db="EMBL/GenBank/DDBJ databases">
        <title>Comparative genomics gives insights into the taxonomy of the Azoarcus-Aromatoleum group and reveals separate origins of nif in the plant-associated Azoarcus and non-plant-associated Aromatoleum sub-groups.</title>
        <authorList>
            <person name="Lafos M."/>
            <person name="Maluk M."/>
            <person name="Batista M."/>
            <person name="Junghare M."/>
            <person name="Carmona M."/>
            <person name="Faoro H."/>
            <person name="Cruz L.M."/>
            <person name="Battistoni F."/>
            <person name="De Souza E."/>
            <person name="Pedrosa F."/>
            <person name="Chen W.-M."/>
            <person name="Poole P.S."/>
            <person name="Dixon R.A."/>
            <person name="James E.K."/>
        </authorList>
    </citation>
    <scope>NUCLEOTIDE SEQUENCE [LARGE SCALE GENOMIC DNA]</scope>
    <source>
        <strain evidence="3 4">ToN1</strain>
    </source>
</reference>
<dbReference type="EMBL" id="WTVR01000059">
    <property type="protein sequence ID" value="NMF90958.1"/>
    <property type="molecule type" value="Genomic_DNA"/>
</dbReference>
<dbReference type="Pfam" id="PF02625">
    <property type="entry name" value="XdhC_CoxI"/>
    <property type="match status" value="1"/>
</dbReference>
<feature type="domain" description="XdhC- CoxI" evidence="1">
    <location>
        <begin position="13"/>
        <end position="78"/>
    </location>
</feature>
<dbReference type="Gene3D" id="3.40.50.720">
    <property type="entry name" value="NAD(P)-binding Rossmann-like Domain"/>
    <property type="match status" value="1"/>
</dbReference>
<name>A0ABX1MWL7_9RHOO</name>
<evidence type="ECO:0000313" key="4">
    <source>
        <dbReference type="Proteomes" id="UP000652074"/>
    </source>
</evidence>